<dbReference type="OMA" id="HDNCLEV"/>
<dbReference type="Pfam" id="PF08753">
    <property type="entry name" value="NikR_C"/>
    <property type="match status" value="1"/>
</dbReference>
<dbReference type="Proteomes" id="UP000273278">
    <property type="component" value="Chromosome"/>
</dbReference>
<comment type="function">
    <text evidence="1 8">Transcriptional regulator.</text>
</comment>
<dbReference type="InterPro" id="IPR013321">
    <property type="entry name" value="Arc_rbn_hlx_hlx"/>
</dbReference>
<dbReference type="SUPFAM" id="SSF55021">
    <property type="entry name" value="ACT-like"/>
    <property type="match status" value="1"/>
</dbReference>
<reference evidence="11 12" key="1">
    <citation type="submission" date="2016-10" db="EMBL/GenBank/DDBJ databases">
        <title>Complete genome of the TMA-utilizing, human hosted archaeon Methanomethylophilus alvus Gen. nov, sp. nov., strain Mx-05, derived from a pure culture.</title>
        <authorList>
            <person name="Brugere J.-F."/>
            <person name="Ben Hania W."/>
            <person name="Chaudhary P.P."/>
            <person name="Gaci N."/>
            <person name="Borrel G."/>
            <person name="Cao Van Tuat L."/>
            <person name="Fardeau M.-L."/>
            <person name="Harris H.M.B."/>
            <person name="O'Toole P.W."/>
            <person name="Ollivier B."/>
        </authorList>
    </citation>
    <scope>NUCLEOTIDE SEQUENCE [LARGE SCALE GENOMIC DNA]</scope>
    <source>
        <strain evidence="11 12">Mx-05</strain>
    </source>
</reference>
<dbReference type="AlphaFoldDB" id="A0A3G3IHF0"/>
<protein>
    <recommendedName>
        <fullName evidence="8">Putative nickel-responsive regulator</fullName>
    </recommendedName>
</protein>
<name>A0A3G3IHF0_9ARCH</name>
<evidence type="ECO:0000256" key="2">
    <source>
        <dbReference type="ARBA" id="ARBA00008478"/>
    </source>
</evidence>
<evidence type="ECO:0000313" key="11">
    <source>
        <dbReference type="EMBL" id="AYQ55283.1"/>
    </source>
</evidence>
<dbReference type="InterPro" id="IPR002145">
    <property type="entry name" value="CopG"/>
</dbReference>
<feature type="binding site" evidence="8">
    <location>
        <position position="98"/>
    </location>
    <ligand>
        <name>Ni(2+)</name>
        <dbReference type="ChEBI" id="CHEBI:49786"/>
    </ligand>
</feature>
<dbReference type="PANTHER" id="PTHR34719">
    <property type="entry name" value="NICKEL-RESPONSIVE REGULATOR"/>
    <property type="match status" value="1"/>
</dbReference>
<keyword evidence="7 8" id="KW-0804">Transcription</keyword>
<dbReference type="GeneID" id="41321928"/>
<evidence type="ECO:0000256" key="5">
    <source>
        <dbReference type="ARBA" id="ARBA00023015"/>
    </source>
</evidence>
<keyword evidence="6 8" id="KW-0238">DNA-binding</keyword>
<organism evidence="11 12">
    <name type="scientific">Methanomethylophilus alvi</name>
    <dbReference type="NCBI Taxonomy" id="1291540"/>
    <lineage>
        <taxon>Archaea</taxon>
        <taxon>Methanobacteriati</taxon>
        <taxon>Thermoplasmatota</taxon>
        <taxon>Thermoplasmata</taxon>
        <taxon>Methanomassiliicoccales</taxon>
        <taxon>Methanomethylophilaceae</taxon>
        <taxon>Methanomethylophilus</taxon>
    </lineage>
</organism>
<dbReference type="Gene3D" id="1.10.1220.10">
    <property type="entry name" value="Met repressor-like"/>
    <property type="match status" value="1"/>
</dbReference>
<comment type="similarity">
    <text evidence="2 8">Belongs to the transcriptional regulatory CopG/NikR family.</text>
</comment>
<feature type="binding site" evidence="8">
    <location>
        <position position="92"/>
    </location>
    <ligand>
        <name>Ni(2+)</name>
        <dbReference type="ChEBI" id="CHEBI:49786"/>
    </ligand>
</feature>
<feature type="binding site" evidence="8">
    <location>
        <position position="90"/>
    </location>
    <ligand>
        <name>Ni(2+)</name>
        <dbReference type="ChEBI" id="CHEBI:49786"/>
    </ligand>
</feature>
<comment type="cofactor">
    <cofactor evidence="8">
        <name>Ni(2+)</name>
        <dbReference type="ChEBI" id="CHEBI:49786"/>
    </cofactor>
    <text evidence="8">Binds 1 nickel ion per subunit.</text>
</comment>
<dbReference type="GO" id="GO:0016151">
    <property type="term" value="F:nickel cation binding"/>
    <property type="evidence" value="ECO:0007669"/>
    <property type="project" value="UniProtKB-UniRule"/>
</dbReference>
<dbReference type="RefSeq" id="WP_015505035.1">
    <property type="nucleotide sequence ID" value="NZ_CAYARL010000026.1"/>
</dbReference>
<keyword evidence="3 8" id="KW-0533">Nickel</keyword>
<dbReference type="InterPro" id="IPR014864">
    <property type="entry name" value="TF_NikR_Ni-bd_C"/>
</dbReference>
<gene>
    <name evidence="11" type="ORF">BKD89_05655</name>
</gene>
<dbReference type="NCBIfam" id="NF002815">
    <property type="entry name" value="PRK02967.1"/>
    <property type="match status" value="1"/>
</dbReference>
<dbReference type="InterPro" id="IPR022988">
    <property type="entry name" value="Ni_resp_reg_NikR"/>
</dbReference>
<dbReference type="PANTHER" id="PTHR34719:SF2">
    <property type="entry name" value="NICKEL-RESPONSIVE REGULATOR"/>
    <property type="match status" value="1"/>
</dbReference>
<proteinExistence type="inferred from homology"/>
<evidence type="ECO:0000256" key="6">
    <source>
        <dbReference type="ARBA" id="ARBA00023125"/>
    </source>
</evidence>
<dbReference type="Pfam" id="PF01402">
    <property type="entry name" value="RHH_1"/>
    <property type="match status" value="1"/>
</dbReference>
<dbReference type="InterPro" id="IPR050192">
    <property type="entry name" value="CopG/NikR_regulator"/>
</dbReference>
<evidence type="ECO:0000256" key="3">
    <source>
        <dbReference type="ARBA" id="ARBA00022596"/>
    </source>
</evidence>
<feature type="domain" description="Transcription factor NikR nickel binding C-terminal" evidence="10">
    <location>
        <begin position="56"/>
        <end position="131"/>
    </location>
</feature>
<evidence type="ECO:0000259" key="10">
    <source>
        <dbReference type="Pfam" id="PF08753"/>
    </source>
</evidence>
<feature type="domain" description="Ribbon-helix-helix protein CopG" evidence="9">
    <location>
        <begin position="6"/>
        <end position="44"/>
    </location>
</feature>
<keyword evidence="5 8" id="KW-0805">Transcription regulation</keyword>
<evidence type="ECO:0000256" key="7">
    <source>
        <dbReference type="ARBA" id="ARBA00023163"/>
    </source>
</evidence>
<dbReference type="GO" id="GO:0010045">
    <property type="term" value="P:response to nickel cation"/>
    <property type="evidence" value="ECO:0007669"/>
    <property type="project" value="InterPro"/>
</dbReference>
<evidence type="ECO:0000259" key="9">
    <source>
        <dbReference type="Pfam" id="PF01402"/>
    </source>
</evidence>
<evidence type="ECO:0000256" key="8">
    <source>
        <dbReference type="HAMAP-Rule" id="MF_00476"/>
    </source>
</evidence>
<keyword evidence="4 8" id="KW-0479">Metal-binding</keyword>
<dbReference type="GO" id="GO:0003700">
    <property type="term" value="F:DNA-binding transcription factor activity"/>
    <property type="evidence" value="ECO:0007669"/>
    <property type="project" value="UniProtKB-UniRule"/>
</dbReference>
<dbReference type="HAMAP" id="MF_00476">
    <property type="entry name" value="NikR"/>
    <property type="match status" value="1"/>
</dbReference>
<dbReference type="NCBIfam" id="NF002169">
    <property type="entry name" value="PRK01002.1"/>
    <property type="match status" value="1"/>
</dbReference>
<dbReference type="CDD" id="cd22231">
    <property type="entry name" value="RHH_NikR_HicB-like"/>
    <property type="match status" value="1"/>
</dbReference>
<sequence length="147" mass="16655">MEGVTRIGVSLEPDLLTEFDKIIAKKGYVSRSEAIRDLVRDSLAENEWKNDKEYMCGVITMIYDHDTTGLSEKITEIQHNSIEDIRTTIHMHLDHDRCMEVIALEGELGKLKQITNDLGSLKGVLRCKLTMASKATAHLHYIGVRND</sequence>
<dbReference type="NCBIfam" id="NF003381">
    <property type="entry name" value="PRK04460.1"/>
    <property type="match status" value="1"/>
</dbReference>
<feature type="binding site" evidence="8">
    <location>
        <position position="79"/>
    </location>
    <ligand>
        <name>Ni(2+)</name>
        <dbReference type="ChEBI" id="CHEBI:49786"/>
    </ligand>
</feature>
<dbReference type="InterPro" id="IPR045865">
    <property type="entry name" value="ACT-like_dom_sf"/>
</dbReference>
<dbReference type="Gene3D" id="3.30.70.1150">
    <property type="entry name" value="ACT-like. Chain A, domain 2"/>
    <property type="match status" value="1"/>
</dbReference>
<evidence type="ECO:0000313" key="12">
    <source>
        <dbReference type="Proteomes" id="UP000273278"/>
    </source>
</evidence>
<evidence type="ECO:0000256" key="4">
    <source>
        <dbReference type="ARBA" id="ARBA00022723"/>
    </source>
</evidence>
<dbReference type="InterPro" id="IPR010985">
    <property type="entry name" value="Ribbon_hlx_hlx"/>
</dbReference>
<dbReference type="SUPFAM" id="SSF47598">
    <property type="entry name" value="Ribbon-helix-helix"/>
    <property type="match status" value="1"/>
</dbReference>
<dbReference type="NCBIfam" id="NF001884">
    <property type="entry name" value="PRK00630.1"/>
    <property type="match status" value="1"/>
</dbReference>
<dbReference type="EMBL" id="CP017686">
    <property type="protein sequence ID" value="AYQ55283.1"/>
    <property type="molecule type" value="Genomic_DNA"/>
</dbReference>
<evidence type="ECO:0000256" key="1">
    <source>
        <dbReference type="ARBA" id="ARBA00002339"/>
    </source>
</evidence>
<accession>A0A3G3IHF0</accession>
<dbReference type="InterPro" id="IPR027271">
    <property type="entry name" value="Acetolactate_synth/TF_NikR_C"/>
</dbReference>
<dbReference type="GO" id="GO:0003677">
    <property type="term" value="F:DNA binding"/>
    <property type="evidence" value="ECO:0007669"/>
    <property type="project" value="UniProtKB-KW"/>
</dbReference>